<feature type="signal peptide" evidence="8">
    <location>
        <begin position="1"/>
        <end position="32"/>
    </location>
</feature>
<proteinExistence type="inferred from homology"/>
<protein>
    <recommendedName>
        <fullName evidence="2 7">Carbonic anhydrase</fullName>
        <ecNumber evidence="2 7">4.2.1.1</ecNumber>
    </recommendedName>
    <alternativeName>
        <fullName evidence="7">Carbonate dehydratase</fullName>
    </alternativeName>
</protein>
<dbReference type="InterPro" id="IPR036874">
    <property type="entry name" value="Carbonic_anhydrase_sf"/>
</dbReference>
<feature type="binding site" evidence="6">
    <location>
        <position position="92"/>
    </location>
    <ligand>
        <name>Zn(2+)</name>
        <dbReference type="ChEBI" id="CHEBI:29105"/>
    </ligand>
</feature>
<evidence type="ECO:0000256" key="5">
    <source>
        <dbReference type="ARBA" id="ARBA00048348"/>
    </source>
</evidence>
<feature type="chain" id="PRO_5012572410" description="Carbonic anhydrase" evidence="8">
    <location>
        <begin position="33"/>
        <end position="248"/>
    </location>
</feature>
<dbReference type="GO" id="GO:0004089">
    <property type="term" value="F:carbonate dehydratase activity"/>
    <property type="evidence" value="ECO:0007669"/>
    <property type="project" value="UniProtKB-UniRule"/>
</dbReference>
<feature type="binding site" evidence="6">
    <location>
        <position position="145"/>
    </location>
    <ligand>
        <name>Zn(2+)</name>
        <dbReference type="ChEBI" id="CHEBI:29105"/>
    </ligand>
</feature>
<evidence type="ECO:0000256" key="1">
    <source>
        <dbReference type="ARBA" id="ARBA00006217"/>
    </source>
</evidence>
<gene>
    <name evidence="9" type="primary">cynT_3</name>
    <name evidence="9" type="ORF">BSF38_03145</name>
</gene>
<dbReference type="InterPro" id="IPR001765">
    <property type="entry name" value="Carbonic_anhydrase"/>
</dbReference>
<accession>A0A1U7CRW9</accession>
<dbReference type="EMBL" id="CP019082">
    <property type="protein sequence ID" value="APW61623.1"/>
    <property type="molecule type" value="Genomic_DNA"/>
</dbReference>
<evidence type="ECO:0000256" key="6">
    <source>
        <dbReference type="PIRSR" id="PIRSR601765-1"/>
    </source>
</evidence>
<reference evidence="10" key="1">
    <citation type="submission" date="2016-12" db="EMBL/GenBank/DDBJ databases">
        <title>Comparative genomics of four Isosphaeraceae planctomycetes: a common pool of plasmids and glycoside hydrolase genes.</title>
        <authorList>
            <person name="Ivanova A."/>
        </authorList>
    </citation>
    <scope>NUCLEOTIDE SEQUENCE [LARGE SCALE GENOMIC DNA]</scope>
    <source>
        <strain evidence="10">PX4</strain>
    </source>
</reference>
<dbReference type="Pfam" id="PF00484">
    <property type="entry name" value="Pro_CA"/>
    <property type="match status" value="1"/>
</dbReference>
<name>A0A1U7CRW9_9BACT</name>
<keyword evidence="6" id="KW-0479">Metal-binding</keyword>
<evidence type="ECO:0000313" key="10">
    <source>
        <dbReference type="Proteomes" id="UP000186309"/>
    </source>
</evidence>
<sequence length="248" mass="26722">MNHETMLPRTHRRLILASCLPLITACALCVVASQVVGEDKPAPGPSPAECLKLLKDGNARYVADQRRFANLDRKRIAETAAAQFPFATVLGCSDSRVPIEHLFDAGIGDLFVVRVAGNVCSDHEGGSIEYAVSHLKTPLVVVMGHTACGAVTAVVENATTGRSFRHLSEHIIPAYREAWSEHPDLGHDDLITETVRHNVRRAIADLIKGSPLVRSRVASGELKVVGAVYNLKTGGVDWLDEKGVPPSP</sequence>
<dbReference type="STRING" id="1387353.BSF38_03145"/>
<dbReference type="AlphaFoldDB" id="A0A1U7CRW9"/>
<dbReference type="InterPro" id="IPR015892">
    <property type="entry name" value="Carbonic_anhydrase_CS"/>
</dbReference>
<evidence type="ECO:0000256" key="7">
    <source>
        <dbReference type="RuleBase" id="RU003956"/>
    </source>
</evidence>
<dbReference type="OrthoDB" id="9769739at2"/>
<keyword evidence="4 7" id="KW-0456">Lyase</keyword>
<dbReference type="CDD" id="cd03378">
    <property type="entry name" value="beta_CA_cladeC"/>
    <property type="match status" value="1"/>
</dbReference>
<evidence type="ECO:0000256" key="3">
    <source>
        <dbReference type="ARBA" id="ARBA00022833"/>
    </source>
</evidence>
<dbReference type="GO" id="GO:0008270">
    <property type="term" value="F:zinc ion binding"/>
    <property type="evidence" value="ECO:0007669"/>
    <property type="project" value="UniProtKB-UniRule"/>
</dbReference>
<keyword evidence="10" id="KW-1185">Reference proteome</keyword>
<comment type="similarity">
    <text evidence="1 7">Belongs to the beta-class carbonic anhydrase family.</text>
</comment>
<dbReference type="PANTHER" id="PTHR11002:SF79">
    <property type="entry name" value="CARBONIC ANHYDRASE 2"/>
    <property type="match status" value="1"/>
</dbReference>
<dbReference type="PANTHER" id="PTHR11002">
    <property type="entry name" value="CARBONIC ANHYDRASE"/>
    <property type="match status" value="1"/>
</dbReference>
<dbReference type="Proteomes" id="UP000186309">
    <property type="component" value="Chromosome"/>
</dbReference>
<evidence type="ECO:0000256" key="2">
    <source>
        <dbReference type="ARBA" id="ARBA00012925"/>
    </source>
</evidence>
<organism evidence="9 10">
    <name type="scientific">Paludisphaera borealis</name>
    <dbReference type="NCBI Taxonomy" id="1387353"/>
    <lineage>
        <taxon>Bacteria</taxon>
        <taxon>Pseudomonadati</taxon>
        <taxon>Planctomycetota</taxon>
        <taxon>Planctomycetia</taxon>
        <taxon>Isosphaerales</taxon>
        <taxon>Isosphaeraceae</taxon>
        <taxon>Paludisphaera</taxon>
    </lineage>
</organism>
<feature type="binding site" evidence="6">
    <location>
        <position position="94"/>
    </location>
    <ligand>
        <name>Zn(2+)</name>
        <dbReference type="ChEBI" id="CHEBI:29105"/>
    </ligand>
</feature>
<comment type="cofactor">
    <cofactor evidence="6">
        <name>Zn(2+)</name>
        <dbReference type="ChEBI" id="CHEBI:29105"/>
    </cofactor>
    <text evidence="6">Binds 1 zinc ion per subunit.</text>
</comment>
<keyword evidence="3 6" id="KW-0862">Zinc</keyword>
<dbReference type="PROSITE" id="PS00705">
    <property type="entry name" value="PROK_CO2_ANHYDRASE_2"/>
    <property type="match status" value="1"/>
</dbReference>
<dbReference type="SMART" id="SM00947">
    <property type="entry name" value="Pro_CA"/>
    <property type="match status" value="1"/>
</dbReference>
<evidence type="ECO:0000256" key="8">
    <source>
        <dbReference type="SAM" id="SignalP"/>
    </source>
</evidence>
<dbReference type="EC" id="4.2.1.1" evidence="2 7"/>
<dbReference type="RefSeq" id="WP_083712972.1">
    <property type="nucleotide sequence ID" value="NZ_CP019082.1"/>
</dbReference>
<dbReference type="KEGG" id="pbor:BSF38_03145"/>
<comment type="function">
    <text evidence="7">Reversible hydration of carbon dioxide.</text>
</comment>
<evidence type="ECO:0000313" key="9">
    <source>
        <dbReference type="EMBL" id="APW61623.1"/>
    </source>
</evidence>
<dbReference type="GO" id="GO:0015976">
    <property type="term" value="P:carbon utilization"/>
    <property type="evidence" value="ECO:0007669"/>
    <property type="project" value="InterPro"/>
</dbReference>
<keyword evidence="8" id="KW-0732">Signal</keyword>
<feature type="binding site" evidence="6">
    <location>
        <position position="148"/>
    </location>
    <ligand>
        <name>Zn(2+)</name>
        <dbReference type="ChEBI" id="CHEBI:29105"/>
    </ligand>
</feature>
<comment type="catalytic activity">
    <reaction evidence="5 7">
        <text>hydrogencarbonate + H(+) = CO2 + H2O</text>
        <dbReference type="Rhea" id="RHEA:10748"/>
        <dbReference type="ChEBI" id="CHEBI:15377"/>
        <dbReference type="ChEBI" id="CHEBI:15378"/>
        <dbReference type="ChEBI" id="CHEBI:16526"/>
        <dbReference type="ChEBI" id="CHEBI:17544"/>
        <dbReference type="EC" id="4.2.1.1"/>
    </reaction>
</comment>
<dbReference type="Gene3D" id="3.40.1050.10">
    <property type="entry name" value="Carbonic anhydrase"/>
    <property type="match status" value="1"/>
</dbReference>
<evidence type="ECO:0000256" key="4">
    <source>
        <dbReference type="ARBA" id="ARBA00023239"/>
    </source>
</evidence>
<dbReference type="SUPFAM" id="SSF53056">
    <property type="entry name" value="beta-carbonic anhydrase, cab"/>
    <property type="match status" value="1"/>
</dbReference>